<dbReference type="Gene3D" id="3.30.200.20">
    <property type="entry name" value="Phosphorylase Kinase, domain 1"/>
    <property type="match status" value="1"/>
</dbReference>
<evidence type="ECO:0000256" key="4">
    <source>
        <dbReference type="PROSITE-ProRule" id="PRU10141"/>
    </source>
</evidence>
<evidence type="ECO:0000313" key="8">
    <source>
        <dbReference type="Proteomes" id="UP001498398"/>
    </source>
</evidence>
<dbReference type="PANTHER" id="PTHR48012:SF21">
    <property type="entry name" value="PH DOMAIN-CONTAINING PROTEIN"/>
    <property type="match status" value="1"/>
</dbReference>
<feature type="region of interest" description="Disordered" evidence="5">
    <location>
        <begin position="352"/>
        <end position="413"/>
    </location>
</feature>
<feature type="compositionally biased region" description="Low complexity" evidence="5">
    <location>
        <begin position="620"/>
        <end position="631"/>
    </location>
</feature>
<sequence>MANPPVSVHQLYKRLETIGKGAYGSVSKGIHIPTGNAVALKIINLDTPDDDVGDIQREVALLTQLRDAPNITKYYGCYMDGPRVWIVMELAQGGSVLSLMKASRDGCIEEKYISVIIREVLIGLSYLHKVPVIHRDMKAANVLVTGTGKVMICDFGVSALLATTSSKRNTLTGTPYWMAPEVVQAVPAYDTKADIWSLGIMIYEMVKGSPPHAHLDKFKVMDLIPRAKPPRLTEGEAGKDLRDFMAFCLKESPVERLPADELLKTKWMKSISKVPVSSLQDLVRRIQLAGPRDSLAGPLDWEAEEFNEDFEEDLWEFETVRGRPRLSSHFSGELMADGVGDTLQAQATIRAAPSTPLPSSLRGLFGEDESQNTFRPPVFPLSIPNTPSPPDTSSLSPPAADKAVKRPLPLDLSEEEFAKTSNFVFPRRARRPNLSTDQESKASPLLETKPDGISPASDQSEETPVQSSSHHDTSISSGAIDLNSPQDTLPSWMSNSTPDLPPSSSSARPVITRKRSRSNAEGMNNNATPLKGGLSSRRDVTLNLTSKDAFQFPPPTPPSSTSASATLGPTQPLQLTRNRVSPAPSPIHTSSTSSQSQGQTSVNATSPSAHQATYSLDTPSSGRRLAAGSSSTIPRSPPMMRTRSATAIPPEAKIPPFSAGHIPFGLEDDVLLPPVKPFAEPMSRRARSGSGSDSSIQTGRVNLGTPGLKDVLKIPALSSEHQLGITDLLPPSPSTMVNPRLFSPSPSHLNSSTTSFTPSTPNTTHSASAIVGGSSFSFGMPRTSSPPNLDHRDYIRSAPVEGPPSSYYPPSKISHKPSTSLASISSTSSSAFSVLKPLRPLDYSALTSTEATHAELAKTIDDLARCLSVVETGLTGMLDTIYLRDAIEEEGEQEEGQEDETLYDTSVSHSGYGHGFETGEDESLSTEAVEGYFPGPGPGPGTMVNGHGRHGHGYHGHSYEGDHSLLVNS</sequence>
<evidence type="ECO:0000256" key="3">
    <source>
        <dbReference type="ARBA" id="ARBA00022840"/>
    </source>
</evidence>
<dbReference type="SMART" id="SM00220">
    <property type="entry name" value="S_TKc"/>
    <property type="match status" value="1"/>
</dbReference>
<reference evidence="7 8" key="1">
    <citation type="submission" date="2024-01" db="EMBL/GenBank/DDBJ databases">
        <title>A draft genome for the cacao thread blight pathogen Marasmiellus scandens.</title>
        <authorList>
            <person name="Baruah I.K."/>
            <person name="Leung J."/>
            <person name="Bukari Y."/>
            <person name="Amoako-Attah I."/>
            <person name="Meinhardt L.W."/>
            <person name="Bailey B.A."/>
            <person name="Cohen S.P."/>
        </authorList>
    </citation>
    <scope>NUCLEOTIDE SEQUENCE [LARGE SCALE GENOMIC DNA]</scope>
    <source>
        <strain evidence="7 8">GH-19</strain>
    </source>
</reference>
<keyword evidence="8" id="KW-1185">Reference proteome</keyword>
<proteinExistence type="predicted"/>
<evidence type="ECO:0000256" key="2">
    <source>
        <dbReference type="ARBA" id="ARBA00022741"/>
    </source>
</evidence>
<dbReference type="Proteomes" id="UP001498398">
    <property type="component" value="Unassembled WGS sequence"/>
</dbReference>
<feature type="binding site" evidence="4">
    <location>
        <position position="41"/>
    </location>
    <ligand>
        <name>ATP</name>
        <dbReference type="ChEBI" id="CHEBI:30616"/>
    </ligand>
</feature>
<dbReference type="GO" id="GO:0016301">
    <property type="term" value="F:kinase activity"/>
    <property type="evidence" value="ECO:0007669"/>
    <property type="project" value="UniProtKB-KW"/>
</dbReference>
<dbReference type="EC" id="2.7.11.1" evidence="1"/>
<dbReference type="PANTHER" id="PTHR48012">
    <property type="entry name" value="STERILE20-LIKE KINASE, ISOFORM B-RELATED"/>
    <property type="match status" value="1"/>
</dbReference>
<evidence type="ECO:0000259" key="6">
    <source>
        <dbReference type="PROSITE" id="PS50011"/>
    </source>
</evidence>
<feature type="region of interest" description="Disordered" evidence="5">
    <location>
        <begin position="729"/>
        <end position="820"/>
    </location>
</feature>
<feature type="compositionally biased region" description="Low complexity" evidence="5">
    <location>
        <begin position="803"/>
        <end position="820"/>
    </location>
</feature>
<name>A0ABR1IWW8_9AGAR</name>
<dbReference type="SUPFAM" id="SSF56112">
    <property type="entry name" value="Protein kinase-like (PK-like)"/>
    <property type="match status" value="1"/>
</dbReference>
<feature type="domain" description="Protein kinase" evidence="6">
    <location>
        <begin position="12"/>
        <end position="268"/>
    </location>
</feature>
<evidence type="ECO:0000256" key="5">
    <source>
        <dbReference type="SAM" id="MobiDB-lite"/>
    </source>
</evidence>
<keyword evidence="2 4" id="KW-0547">Nucleotide-binding</keyword>
<gene>
    <name evidence="7" type="primary">KIC1</name>
    <name evidence="7" type="ORF">VKT23_017155</name>
</gene>
<dbReference type="InterPro" id="IPR011009">
    <property type="entry name" value="Kinase-like_dom_sf"/>
</dbReference>
<dbReference type="Gene3D" id="1.10.510.10">
    <property type="entry name" value="Transferase(Phosphotransferase) domain 1"/>
    <property type="match status" value="1"/>
</dbReference>
<feature type="compositionally biased region" description="Polar residues" evidence="5">
    <location>
        <begin position="456"/>
        <end position="466"/>
    </location>
</feature>
<dbReference type="InterPro" id="IPR008271">
    <property type="entry name" value="Ser/Thr_kinase_AS"/>
</dbReference>
<feature type="compositionally biased region" description="Low complexity" evidence="5">
    <location>
        <begin position="750"/>
        <end position="764"/>
    </location>
</feature>
<feature type="compositionally biased region" description="Polar residues" evidence="5">
    <location>
        <begin position="519"/>
        <end position="528"/>
    </location>
</feature>
<feature type="region of interest" description="Disordered" evidence="5">
    <location>
        <begin position="428"/>
        <end position="642"/>
    </location>
</feature>
<feature type="compositionally biased region" description="Polar residues" evidence="5">
    <location>
        <begin position="567"/>
        <end position="579"/>
    </location>
</feature>
<dbReference type="Pfam" id="PF00069">
    <property type="entry name" value="Pkinase"/>
    <property type="match status" value="1"/>
</dbReference>
<feature type="compositionally biased region" description="Low complexity" evidence="5">
    <location>
        <begin position="586"/>
        <end position="601"/>
    </location>
</feature>
<keyword evidence="7" id="KW-0808">Transferase</keyword>
<dbReference type="PROSITE" id="PS50011">
    <property type="entry name" value="PROTEIN_KINASE_DOM"/>
    <property type="match status" value="1"/>
</dbReference>
<protein>
    <recommendedName>
        <fullName evidence="1">non-specific serine/threonine protein kinase</fullName>
        <ecNumber evidence="1">2.7.11.1</ecNumber>
    </recommendedName>
</protein>
<comment type="caution">
    <text evidence="7">The sequence shown here is derived from an EMBL/GenBank/DDBJ whole genome shotgun (WGS) entry which is preliminary data.</text>
</comment>
<feature type="region of interest" description="Disordered" evidence="5">
    <location>
        <begin position="681"/>
        <end position="705"/>
    </location>
</feature>
<organism evidence="7 8">
    <name type="scientific">Marasmiellus scandens</name>
    <dbReference type="NCBI Taxonomy" id="2682957"/>
    <lineage>
        <taxon>Eukaryota</taxon>
        <taxon>Fungi</taxon>
        <taxon>Dikarya</taxon>
        <taxon>Basidiomycota</taxon>
        <taxon>Agaricomycotina</taxon>
        <taxon>Agaricomycetes</taxon>
        <taxon>Agaricomycetidae</taxon>
        <taxon>Agaricales</taxon>
        <taxon>Marasmiineae</taxon>
        <taxon>Omphalotaceae</taxon>
        <taxon>Marasmiellus</taxon>
    </lineage>
</organism>
<dbReference type="PROSITE" id="PS00108">
    <property type="entry name" value="PROTEIN_KINASE_ST"/>
    <property type="match status" value="1"/>
</dbReference>
<dbReference type="InterPro" id="IPR017441">
    <property type="entry name" value="Protein_kinase_ATP_BS"/>
</dbReference>
<dbReference type="EMBL" id="JBANRG010000069">
    <property type="protein sequence ID" value="KAK7440213.1"/>
    <property type="molecule type" value="Genomic_DNA"/>
</dbReference>
<dbReference type="InterPro" id="IPR050629">
    <property type="entry name" value="STE20/SPS1-PAK"/>
</dbReference>
<feature type="compositionally biased region" description="Polar residues" evidence="5">
    <location>
        <begin position="483"/>
        <end position="507"/>
    </location>
</feature>
<feature type="compositionally biased region" description="Polar residues" evidence="5">
    <location>
        <begin position="602"/>
        <end position="619"/>
    </location>
</feature>
<feature type="compositionally biased region" description="Polar residues" evidence="5">
    <location>
        <begin position="774"/>
        <end position="787"/>
    </location>
</feature>
<keyword evidence="3 4" id="KW-0067">ATP-binding</keyword>
<accession>A0ABR1IWW8</accession>
<evidence type="ECO:0000256" key="1">
    <source>
        <dbReference type="ARBA" id="ARBA00012513"/>
    </source>
</evidence>
<keyword evidence="7" id="KW-0418">Kinase</keyword>
<evidence type="ECO:0000313" key="7">
    <source>
        <dbReference type="EMBL" id="KAK7440213.1"/>
    </source>
</evidence>
<dbReference type="InterPro" id="IPR000719">
    <property type="entry name" value="Prot_kinase_dom"/>
</dbReference>
<dbReference type="PROSITE" id="PS00107">
    <property type="entry name" value="PROTEIN_KINASE_ATP"/>
    <property type="match status" value="1"/>
</dbReference>